<organism evidence="1">
    <name type="scientific">uncultured Caudovirales phage</name>
    <dbReference type="NCBI Taxonomy" id="2100421"/>
    <lineage>
        <taxon>Viruses</taxon>
        <taxon>Duplodnaviria</taxon>
        <taxon>Heunggongvirae</taxon>
        <taxon>Uroviricota</taxon>
        <taxon>Caudoviricetes</taxon>
        <taxon>Peduoviridae</taxon>
        <taxon>Maltschvirus</taxon>
        <taxon>Maltschvirus maltsch</taxon>
    </lineage>
</organism>
<sequence>MSAAITGAIAATVVGSALSDDNGAEGANNAAADSTRLQSEIARDQWNRYKTMYSPLEESYVKEAQNYDSPENYARAAGDASATVSSQFAKAREQLMRTPGLDPSSGAFQAGMTNLGLSEAANSAVQQNAARNKVKDMAFARKTDALSLGKGLPAQAATMLGSAATTNLGLANAGMAQANAQAGAFGRVADRIFTPKNLQGVSNWLGGGTQAGSMNGNGSVQGNTDFVYDL</sequence>
<name>A0A6J5N6U0_9CAUD</name>
<dbReference type="EMBL" id="LR796613">
    <property type="protein sequence ID" value="CAB4154447.1"/>
    <property type="molecule type" value="Genomic_DNA"/>
</dbReference>
<gene>
    <name evidence="1" type="ORF">UFOVP653_2</name>
</gene>
<protein>
    <submittedName>
        <fullName evidence="1">Uncharacterized protein</fullName>
    </submittedName>
</protein>
<accession>A0A6J5N6U0</accession>
<evidence type="ECO:0000313" key="1">
    <source>
        <dbReference type="EMBL" id="CAB4154447.1"/>
    </source>
</evidence>
<proteinExistence type="predicted"/>
<reference evidence="1" key="1">
    <citation type="submission" date="2020-04" db="EMBL/GenBank/DDBJ databases">
        <authorList>
            <person name="Chiriac C."/>
            <person name="Salcher M."/>
            <person name="Ghai R."/>
            <person name="Kavagutti S V."/>
        </authorList>
    </citation>
    <scope>NUCLEOTIDE SEQUENCE</scope>
</reference>